<evidence type="ECO:0000256" key="1">
    <source>
        <dbReference type="SAM" id="MobiDB-lite"/>
    </source>
</evidence>
<evidence type="ECO:0000313" key="2">
    <source>
        <dbReference type="EMBL" id="KAH8696597.1"/>
    </source>
</evidence>
<organism evidence="2 3">
    <name type="scientific">Talaromyces proteolyticus</name>
    <dbReference type="NCBI Taxonomy" id="1131652"/>
    <lineage>
        <taxon>Eukaryota</taxon>
        <taxon>Fungi</taxon>
        <taxon>Dikarya</taxon>
        <taxon>Ascomycota</taxon>
        <taxon>Pezizomycotina</taxon>
        <taxon>Eurotiomycetes</taxon>
        <taxon>Eurotiomycetidae</taxon>
        <taxon>Eurotiales</taxon>
        <taxon>Trichocomaceae</taxon>
        <taxon>Talaromyces</taxon>
        <taxon>Talaromyces sect. Bacilispori</taxon>
    </lineage>
</organism>
<comment type="caution">
    <text evidence="2">The sequence shown here is derived from an EMBL/GenBank/DDBJ whole genome shotgun (WGS) entry which is preliminary data.</text>
</comment>
<protein>
    <submittedName>
        <fullName evidence="2">Uncharacterized protein</fullName>
    </submittedName>
</protein>
<dbReference type="AlphaFoldDB" id="A0AAD4KNB5"/>
<feature type="compositionally biased region" description="Basic and acidic residues" evidence="1">
    <location>
        <begin position="65"/>
        <end position="88"/>
    </location>
</feature>
<dbReference type="EMBL" id="JAJTJA010000007">
    <property type="protein sequence ID" value="KAH8696597.1"/>
    <property type="molecule type" value="Genomic_DNA"/>
</dbReference>
<dbReference type="RefSeq" id="XP_046071533.1">
    <property type="nucleotide sequence ID" value="XM_046214178.1"/>
</dbReference>
<gene>
    <name evidence="2" type="ORF">BGW36DRAFT_360420</name>
</gene>
<keyword evidence="3" id="KW-1185">Reference proteome</keyword>
<sequence length="191" mass="21290">MGDAKKDPIRCLQGLGCGVVKGNQIFHKILGYLSKLLPSNVQVLGHCLGGNVDLAAKSKLKSHMLKGEADKTRKRDEQDIASDREKPASKKAKKAPGVTLPATTRFNFYFEHKGGFDLALRCRRLRQALQPLDNIPIEVLEWVNGRLHIDQKLIEIQYQDVGNPYTGILSGARQVFILRLKTSCLDRLSLS</sequence>
<evidence type="ECO:0000313" key="3">
    <source>
        <dbReference type="Proteomes" id="UP001201262"/>
    </source>
</evidence>
<dbReference type="Proteomes" id="UP001201262">
    <property type="component" value="Unassembled WGS sequence"/>
</dbReference>
<reference evidence="2" key="1">
    <citation type="submission" date="2021-12" db="EMBL/GenBank/DDBJ databases">
        <title>Convergent genome expansion in fungi linked to evolution of root-endophyte symbiosis.</title>
        <authorList>
            <consortium name="DOE Joint Genome Institute"/>
            <person name="Ke Y.-H."/>
            <person name="Bonito G."/>
            <person name="Liao H.-L."/>
            <person name="Looney B."/>
            <person name="Rojas-Flechas A."/>
            <person name="Nash J."/>
            <person name="Hameed K."/>
            <person name="Schadt C."/>
            <person name="Martin F."/>
            <person name="Crous P.W."/>
            <person name="Miettinen O."/>
            <person name="Magnuson J.K."/>
            <person name="Labbe J."/>
            <person name="Jacobson D."/>
            <person name="Doktycz M.J."/>
            <person name="Veneault-Fourrey C."/>
            <person name="Kuo A."/>
            <person name="Mondo S."/>
            <person name="Calhoun S."/>
            <person name="Riley R."/>
            <person name="Ohm R."/>
            <person name="LaButti K."/>
            <person name="Andreopoulos B."/>
            <person name="Pangilinan J."/>
            <person name="Nolan M."/>
            <person name="Tritt A."/>
            <person name="Clum A."/>
            <person name="Lipzen A."/>
            <person name="Daum C."/>
            <person name="Barry K."/>
            <person name="Grigoriev I.V."/>
            <person name="Vilgalys R."/>
        </authorList>
    </citation>
    <scope>NUCLEOTIDE SEQUENCE</scope>
    <source>
        <strain evidence="2">PMI_201</strain>
    </source>
</reference>
<feature type="region of interest" description="Disordered" evidence="1">
    <location>
        <begin position="65"/>
        <end position="97"/>
    </location>
</feature>
<accession>A0AAD4KNB5</accession>
<dbReference type="GeneID" id="70244465"/>
<proteinExistence type="predicted"/>
<name>A0AAD4KNB5_9EURO</name>